<protein>
    <submittedName>
        <fullName evidence="12">SLC13 family permease</fullName>
    </submittedName>
</protein>
<evidence type="ECO:0000313" key="13">
    <source>
        <dbReference type="Proteomes" id="UP001595816"/>
    </source>
</evidence>
<evidence type="ECO:0000256" key="9">
    <source>
        <dbReference type="ARBA" id="ARBA00023136"/>
    </source>
</evidence>
<dbReference type="PRINTS" id="PR00758">
    <property type="entry name" value="ARSENICPUMP"/>
</dbReference>
<evidence type="ECO:0000256" key="8">
    <source>
        <dbReference type="ARBA" id="ARBA00022989"/>
    </source>
</evidence>
<feature type="domain" description="Citrate transporter-like" evidence="11">
    <location>
        <begin position="39"/>
        <end position="372"/>
    </location>
</feature>
<dbReference type="PANTHER" id="PTHR43302:SF5">
    <property type="entry name" value="TRANSPORTER ARSB-RELATED"/>
    <property type="match status" value="1"/>
</dbReference>
<comment type="similarity">
    <text evidence="2">Belongs to the ArsB family.</text>
</comment>
<keyword evidence="9 10" id="KW-0472">Membrane</keyword>
<evidence type="ECO:0000256" key="5">
    <source>
        <dbReference type="ARBA" id="ARBA00022475"/>
    </source>
</evidence>
<feature type="transmembrane region" description="Helical" evidence="10">
    <location>
        <begin position="37"/>
        <end position="55"/>
    </location>
</feature>
<name>A0ABV8LYJ8_9ACTN</name>
<keyword evidence="7" id="KW-0059">Arsenical resistance</keyword>
<proteinExistence type="inferred from homology"/>
<feature type="transmembrane region" description="Helical" evidence="10">
    <location>
        <begin position="105"/>
        <end position="123"/>
    </location>
</feature>
<dbReference type="Pfam" id="PF03600">
    <property type="entry name" value="CitMHS"/>
    <property type="match status" value="1"/>
</dbReference>
<evidence type="ECO:0000256" key="3">
    <source>
        <dbReference type="ARBA" id="ARBA00009843"/>
    </source>
</evidence>
<comment type="caution">
    <text evidence="12">The sequence shown here is derived from an EMBL/GenBank/DDBJ whole genome shotgun (WGS) entry which is preliminary data.</text>
</comment>
<keyword evidence="4" id="KW-0813">Transport</keyword>
<evidence type="ECO:0000256" key="2">
    <source>
        <dbReference type="ARBA" id="ARBA00006433"/>
    </source>
</evidence>
<dbReference type="PANTHER" id="PTHR43302">
    <property type="entry name" value="TRANSPORTER ARSB-RELATED"/>
    <property type="match status" value="1"/>
</dbReference>
<evidence type="ECO:0000256" key="1">
    <source>
        <dbReference type="ARBA" id="ARBA00004651"/>
    </source>
</evidence>
<feature type="transmembrane region" description="Helical" evidence="10">
    <location>
        <begin position="253"/>
        <end position="271"/>
    </location>
</feature>
<keyword evidence="5" id="KW-1003">Cell membrane</keyword>
<keyword evidence="8 10" id="KW-1133">Transmembrane helix</keyword>
<gene>
    <name evidence="12" type="ORF">ACFOZ4_32930</name>
</gene>
<feature type="transmembrane region" description="Helical" evidence="10">
    <location>
        <begin position="357"/>
        <end position="379"/>
    </location>
</feature>
<feature type="transmembrane region" description="Helical" evidence="10">
    <location>
        <begin position="67"/>
        <end position="85"/>
    </location>
</feature>
<evidence type="ECO:0000256" key="4">
    <source>
        <dbReference type="ARBA" id="ARBA00022448"/>
    </source>
</evidence>
<evidence type="ECO:0000256" key="6">
    <source>
        <dbReference type="ARBA" id="ARBA00022692"/>
    </source>
</evidence>
<feature type="transmembrane region" description="Helical" evidence="10">
    <location>
        <begin position="135"/>
        <end position="158"/>
    </location>
</feature>
<accession>A0ABV8LYJ8</accession>
<keyword evidence="13" id="KW-1185">Reference proteome</keyword>
<dbReference type="Proteomes" id="UP001595816">
    <property type="component" value="Unassembled WGS sequence"/>
</dbReference>
<evidence type="ECO:0000256" key="10">
    <source>
        <dbReference type="SAM" id="Phobius"/>
    </source>
</evidence>
<organism evidence="12 13">
    <name type="scientific">Hamadaea flava</name>
    <dbReference type="NCBI Taxonomy" id="1742688"/>
    <lineage>
        <taxon>Bacteria</taxon>
        <taxon>Bacillati</taxon>
        <taxon>Actinomycetota</taxon>
        <taxon>Actinomycetes</taxon>
        <taxon>Micromonosporales</taxon>
        <taxon>Micromonosporaceae</taxon>
        <taxon>Hamadaea</taxon>
    </lineage>
</organism>
<feature type="transmembrane region" description="Helical" evidence="10">
    <location>
        <begin position="391"/>
        <end position="415"/>
    </location>
</feature>
<dbReference type="RefSeq" id="WP_382191172.1">
    <property type="nucleotide sequence ID" value="NZ_JBHSAY010000021.1"/>
</dbReference>
<dbReference type="InterPro" id="IPR004680">
    <property type="entry name" value="Cit_transptr-like_dom"/>
</dbReference>
<sequence length="416" mass="43812">MDEDLSATAAAAPAEPISAATPAHPRGLLGRLSGMDWLAIALLVAGGLATATGLLPARDASETLERILPILIFLFSVVILAELTAEAEVFDVIAARVTIAARGSNVALFWLCLAFAALTTMFLNLDTTAVLLTPVMLATAVRAGVAPLPLAMTTVWLANTASLLLPVSNLTNLLAASRVKLSPVAFAERMALPQLAAIVVVAGCLWIFYWRRNPPRYTPPSPHRAGNRPLFWVASVCCAVFITGLLLDVPLAYMTPVCAAVLVAAFAKWGRRHLRWSLIPWRLVVFVTGLFLVVETVGQHGLDSMMTSLIGTDPGATGTWRAAIAGGGFANILNNLPSYVAGEAVIPEANHTQGLGLLIGTNVGPLITPWASLATLIWAEHCRNRGVAIDWRKFVLTGAATAAAVLAASVAVLIVT</sequence>
<feature type="transmembrane region" description="Helical" evidence="10">
    <location>
        <begin position="283"/>
        <end position="302"/>
    </location>
</feature>
<feature type="transmembrane region" description="Helical" evidence="10">
    <location>
        <begin position="191"/>
        <end position="209"/>
    </location>
</feature>
<keyword evidence="6 10" id="KW-0812">Transmembrane</keyword>
<dbReference type="InterPro" id="IPR000802">
    <property type="entry name" value="Arsenical_pump_ArsB"/>
</dbReference>
<reference evidence="13" key="1">
    <citation type="journal article" date="2019" name="Int. J. Syst. Evol. Microbiol.">
        <title>The Global Catalogue of Microorganisms (GCM) 10K type strain sequencing project: providing services to taxonomists for standard genome sequencing and annotation.</title>
        <authorList>
            <consortium name="The Broad Institute Genomics Platform"/>
            <consortium name="The Broad Institute Genome Sequencing Center for Infectious Disease"/>
            <person name="Wu L."/>
            <person name="Ma J."/>
        </authorList>
    </citation>
    <scope>NUCLEOTIDE SEQUENCE [LARGE SCALE GENOMIC DNA]</scope>
    <source>
        <strain evidence="13">CGMCC 4.7289</strain>
    </source>
</reference>
<comment type="similarity">
    <text evidence="3">Belongs to the CitM (TC 2.A.11) transporter family.</text>
</comment>
<comment type="subcellular location">
    <subcellularLocation>
        <location evidence="1">Cell membrane</location>
        <topology evidence="1">Multi-pass membrane protein</topology>
    </subcellularLocation>
</comment>
<evidence type="ECO:0000259" key="11">
    <source>
        <dbReference type="Pfam" id="PF03600"/>
    </source>
</evidence>
<feature type="transmembrane region" description="Helical" evidence="10">
    <location>
        <begin position="230"/>
        <end position="247"/>
    </location>
</feature>
<evidence type="ECO:0000256" key="7">
    <source>
        <dbReference type="ARBA" id="ARBA00022849"/>
    </source>
</evidence>
<evidence type="ECO:0000313" key="12">
    <source>
        <dbReference type="EMBL" id="MFC4135443.1"/>
    </source>
</evidence>
<dbReference type="EMBL" id="JBHSAY010000021">
    <property type="protein sequence ID" value="MFC4135443.1"/>
    <property type="molecule type" value="Genomic_DNA"/>
</dbReference>